<evidence type="ECO:0000313" key="2">
    <source>
        <dbReference type="Proteomes" id="UP000005436"/>
    </source>
</evidence>
<protein>
    <recommendedName>
        <fullName evidence="3">Transposase</fullName>
    </recommendedName>
</protein>
<dbReference type="AlphaFoldDB" id="G8ULZ1"/>
<dbReference type="KEGG" id="tfo:BFO_0591"/>
<sequence length="73" mass="8250">MKISHTIVYYWVKEWGERVALPQKEEPVSVVELDEMHTYIGSKKTTVGYGLLLIDLENDLSLLSVGTEAQIQG</sequence>
<evidence type="ECO:0008006" key="3">
    <source>
        <dbReference type="Google" id="ProtNLM"/>
    </source>
</evidence>
<dbReference type="HOGENOM" id="CLU_188100_0_0_10"/>
<accession>G8ULZ1</accession>
<evidence type="ECO:0000313" key="1">
    <source>
        <dbReference type="EMBL" id="AEW22243.1"/>
    </source>
</evidence>
<proteinExistence type="predicted"/>
<organism evidence="1 2">
    <name type="scientific">Tannerella forsythia (strain ATCC 43037 / JCM 10827 / CCUG 21028 A / KCTC 5666 / FDC 338)</name>
    <name type="common">Bacteroides forsythus</name>
    <dbReference type="NCBI Taxonomy" id="203275"/>
    <lineage>
        <taxon>Bacteria</taxon>
        <taxon>Pseudomonadati</taxon>
        <taxon>Bacteroidota</taxon>
        <taxon>Bacteroidia</taxon>
        <taxon>Bacteroidales</taxon>
        <taxon>Tannerellaceae</taxon>
        <taxon>Tannerella</taxon>
    </lineage>
</organism>
<dbReference type="Proteomes" id="UP000005436">
    <property type="component" value="Chromosome"/>
</dbReference>
<dbReference type="EMBL" id="CP003191">
    <property type="protein sequence ID" value="AEW22243.1"/>
    <property type="molecule type" value="Genomic_DNA"/>
</dbReference>
<keyword evidence="2" id="KW-1185">Reference proteome</keyword>
<gene>
    <name evidence="1" type="ordered locus">BFO_0591</name>
</gene>
<reference evidence="2" key="1">
    <citation type="submission" date="2011-12" db="EMBL/GenBank/DDBJ databases">
        <title>Complete sequence of Tannerella forsythia ATCC 43037.</title>
        <authorList>
            <person name="Dewhirst F."/>
            <person name="Tanner A."/>
            <person name="Izard J."/>
            <person name="Brinkac L."/>
            <person name="Durkin A.S."/>
            <person name="Hostetler J."/>
            <person name="Shetty J."/>
            <person name="Torralba M."/>
            <person name="Gill S."/>
            <person name="Nelson K."/>
        </authorList>
    </citation>
    <scope>NUCLEOTIDE SEQUENCE [LARGE SCALE GENOMIC DNA]</scope>
    <source>
        <strain evidence="2">ATCC 43037 / JCM 10827 / CCUG 33226 / KCTC 5666 / FDC 338</strain>
    </source>
</reference>
<dbReference type="eggNOG" id="COG3677">
    <property type="taxonomic scope" value="Bacteria"/>
</dbReference>
<name>G8ULZ1_TANFA</name>